<comment type="caution">
    <text evidence="2">The sequence shown here is derived from an EMBL/GenBank/DDBJ whole genome shotgun (WGS) entry which is preliminary data.</text>
</comment>
<dbReference type="AlphaFoldDB" id="A0A8B6E1U0"/>
<reference evidence="2" key="1">
    <citation type="submission" date="2018-11" db="EMBL/GenBank/DDBJ databases">
        <authorList>
            <person name="Alioto T."/>
            <person name="Alioto T."/>
        </authorList>
    </citation>
    <scope>NUCLEOTIDE SEQUENCE</scope>
</reference>
<evidence type="ECO:0000313" key="2">
    <source>
        <dbReference type="EMBL" id="VDI27449.1"/>
    </source>
</evidence>
<feature type="region of interest" description="Disordered" evidence="1">
    <location>
        <begin position="44"/>
        <end position="63"/>
    </location>
</feature>
<evidence type="ECO:0000313" key="3">
    <source>
        <dbReference type="Proteomes" id="UP000596742"/>
    </source>
</evidence>
<sequence length="340" mass="38441">MMDLVHLTPFVPAYGDRVALMQFCKRSQGKKNKSTLFTKVKRKFKQKKNTSSESDSETEKISKKNAKHVHLLGNTNAAKKIKRVDIGWQHFDKTINQYKQVKEKTGGGVRKLEVDIDTKAEDLMQTGIDLFFIDGQSSHGSISELDFALRDFKQSKVKLTSTVDELYETSRVKLLRLYIFTKKKIPEDLTPLIKPRSNHDSLRNTKEDLPKQTVNVNKANEVIPLQTSTFSQNITLPLKSISISVDDISPPILPDLHFEDRVISSCQSSTQSIGDCSLMDFSDLIVFGPSDTINSEMLSETLELKSLNADPPRSPSPPFLDLDSESVHLRQMFVFTELMS</sequence>
<accession>A0A8B6E1U0</accession>
<gene>
    <name evidence="2" type="ORF">MGAL_10B046950</name>
</gene>
<dbReference type="EC" id="4.2.1.2" evidence="2"/>
<evidence type="ECO:0000256" key="1">
    <source>
        <dbReference type="SAM" id="MobiDB-lite"/>
    </source>
</evidence>
<keyword evidence="2" id="KW-0456">Lyase</keyword>
<dbReference type="GO" id="GO:0004333">
    <property type="term" value="F:fumarate hydratase activity"/>
    <property type="evidence" value="ECO:0007669"/>
    <property type="project" value="UniProtKB-EC"/>
</dbReference>
<dbReference type="EMBL" id="UYJE01004360">
    <property type="protein sequence ID" value="VDI27449.1"/>
    <property type="molecule type" value="Genomic_DNA"/>
</dbReference>
<dbReference type="OrthoDB" id="6135382at2759"/>
<name>A0A8B6E1U0_MYTGA</name>
<dbReference type="Proteomes" id="UP000596742">
    <property type="component" value="Unassembled WGS sequence"/>
</dbReference>
<protein>
    <submittedName>
        <fullName evidence="2">Fumarate hydratase, class II</fullName>
        <ecNumber evidence="2">4.2.1.2</ecNumber>
    </submittedName>
</protein>
<organism evidence="2 3">
    <name type="scientific">Mytilus galloprovincialis</name>
    <name type="common">Mediterranean mussel</name>
    <dbReference type="NCBI Taxonomy" id="29158"/>
    <lineage>
        <taxon>Eukaryota</taxon>
        <taxon>Metazoa</taxon>
        <taxon>Spiralia</taxon>
        <taxon>Lophotrochozoa</taxon>
        <taxon>Mollusca</taxon>
        <taxon>Bivalvia</taxon>
        <taxon>Autobranchia</taxon>
        <taxon>Pteriomorphia</taxon>
        <taxon>Mytilida</taxon>
        <taxon>Mytiloidea</taxon>
        <taxon>Mytilidae</taxon>
        <taxon>Mytilinae</taxon>
        <taxon>Mytilus</taxon>
    </lineage>
</organism>
<keyword evidence="3" id="KW-1185">Reference proteome</keyword>
<proteinExistence type="predicted"/>